<keyword evidence="2" id="KW-0808">Transferase</keyword>
<comment type="caution">
    <text evidence="2">The sequence shown here is derived from an EMBL/GenBank/DDBJ whole genome shotgun (WGS) entry which is preliminary data.</text>
</comment>
<keyword evidence="1" id="KW-1133">Transmembrane helix</keyword>
<reference evidence="2" key="1">
    <citation type="submission" date="2021-04" db="EMBL/GenBank/DDBJ databases">
        <title>novel species isolated from subtropical streams in China.</title>
        <authorList>
            <person name="Lu H."/>
        </authorList>
    </citation>
    <scope>NUCLEOTIDE SEQUENCE</scope>
    <source>
        <strain evidence="2">LFS511W</strain>
    </source>
</reference>
<evidence type="ECO:0000313" key="3">
    <source>
        <dbReference type="Proteomes" id="UP000680067"/>
    </source>
</evidence>
<gene>
    <name evidence="2" type="ORF">KDM89_22040</name>
</gene>
<evidence type="ECO:0000313" key="2">
    <source>
        <dbReference type="EMBL" id="MBR7784816.1"/>
    </source>
</evidence>
<protein>
    <submittedName>
        <fullName evidence="2">Two-component sensor histidine kinase</fullName>
    </submittedName>
</protein>
<evidence type="ECO:0000256" key="1">
    <source>
        <dbReference type="SAM" id="Phobius"/>
    </source>
</evidence>
<keyword evidence="2" id="KW-0418">Kinase</keyword>
<proteinExistence type="predicted"/>
<dbReference type="GO" id="GO:0016301">
    <property type="term" value="F:kinase activity"/>
    <property type="evidence" value="ECO:0007669"/>
    <property type="project" value="UniProtKB-KW"/>
</dbReference>
<keyword evidence="1" id="KW-0472">Membrane</keyword>
<accession>A0A941DVQ0</accession>
<feature type="non-terminal residue" evidence="2">
    <location>
        <position position="1"/>
    </location>
</feature>
<keyword evidence="3" id="KW-1185">Reference proteome</keyword>
<feature type="transmembrane region" description="Helical" evidence="1">
    <location>
        <begin position="12"/>
        <end position="33"/>
    </location>
</feature>
<dbReference type="AlphaFoldDB" id="A0A941DVQ0"/>
<dbReference type="EMBL" id="JAGSPN010000651">
    <property type="protein sequence ID" value="MBR7784816.1"/>
    <property type="molecule type" value="Genomic_DNA"/>
</dbReference>
<dbReference type="Proteomes" id="UP000680067">
    <property type="component" value="Unassembled WGS sequence"/>
</dbReference>
<organism evidence="2 3">
    <name type="scientific">Undibacterium luofuense</name>
    <dbReference type="NCBI Taxonomy" id="2828733"/>
    <lineage>
        <taxon>Bacteria</taxon>
        <taxon>Pseudomonadati</taxon>
        <taxon>Pseudomonadota</taxon>
        <taxon>Betaproteobacteria</taxon>
        <taxon>Burkholderiales</taxon>
        <taxon>Oxalobacteraceae</taxon>
        <taxon>Undibacterium</taxon>
    </lineage>
</organism>
<sequence length="94" mass="10464">RLTRWVPQSLLGRLSLVMLAGVMLVQFAGNAIWAAQMRSEARTEVRTAAEHLGHSAASSLRYFLSLPVNYRGLVIQQFREMGGTRFFANLTDGP</sequence>
<feature type="non-terminal residue" evidence="2">
    <location>
        <position position="94"/>
    </location>
</feature>
<keyword evidence="1" id="KW-0812">Transmembrane</keyword>
<name>A0A941DVQ0_9BURK</name>